<feature type="transmembrane region" description="Helical" evidence="8">
    <location>
        <begin position="328"/>
        <end position="347"/>
    </location>
</feature>
<dbReference type="Gene3D" id="1.20.1720.10">
    <property type="entry name" value="Multidrug resistance protein D"/>
    <property type="match status" value="1"/>
</dbReference>
<evidence type="ECO:0000256" key="6">
    <source>
        <dbReference type="ARBA" id="ARBA00022989"/>
    </source>
</evidence>
<evidence type="ECO:0000313" key="10">
    <source>
        <dbReference type="EMBL" id="ALG08774.1"/>
    </source>
</evidence>
<feature type="transmembrane region" description="Helical" evidence="8">
    <location>
        <begin position="105"/>
        <end position="126"/>
    </location>
</feature>
<dbReference type="InterPro" id="IPR004638">
    <property type="entry name" value="EmrB-like"/>
</dbReference>
<dbReference type="AlphaFoldDB" id="A0A0N9I2S9"/>
<feature type="transmembrane region" description="Helical" evidence="8">
    <location>
        <begin position="219"/>
        <end position="242"/>
    </location>
</feature>
<feature type="transmembrane region" description="Helical" evidence="8">
    <location>
        <begin position="353"/>
        <end position="373"/>
    </location>
</feature>
<feature type="transmembrane region" description="Helical" evidence="8">
    <location>
        <begin position="294"/>
        <end position="316"/>
    </location>
</feature>
<feature type="transmembrane region" description="Helical" evidence="8">
    <location>
        <begin position="43"/>
        <end position="62"/>
    </location>
</feature>
<sequence>MKGNPWAVLVALCLGFFMTLLDTTVIGVAIPDILSQLGITYNEVLWVSNAYVLVLAVLLIVGGRLGDLFGKRRMYLVGIAVFTVASVMCALAQDAPQLIAARSVQGLGAALLIPQTMSIIISVFPAERRGAALGVWGAIAGLATIAGPPLGGFLISTFDWRWIFTVNVPIGLAVLVTAPLIIPAGGRTPRAGKFDLRGTALLVTGLTCLTYGLQEGQRLEWNLAVELLLVAGVVLLVAFVLAERRPGGRQPLVPLALFGNRNFSLMNTAAVTLSVGIMSMAIGFQLYAQSVLGMSALEAGAVNAPLALMTVILGPYAGRLTDSYGGKFVVLGGLSLFTAGIVLFGLMTGVDSSMWTILPSLLVMGAGLGLTFAPLSTVAMHGVEPASAGAASGMINATRQFGSVLGTAGFGVLLQNQLVGSLGTHARAVAADLPAEVRQGFVAGVEQAAGRGVEFVRLRDGTAVAAPNGASAETSRVVSDAARRVFSDGFVQAFHASLAFPVIALVLGVGCCVFVQTRSDALADV</sequence>
<dbReference type="CDD" id="cd17321">
    <property type="entry name" value="MFS_MMR_MDR_like"/>
    <property type="match status" value="1"/>
</dbReference>
<dbReference type="PANTHER" id="PTHR42718:SF9">
    <property type="entry name" value="MAJOR FACILITATOR SUPERFAMILY MULTIDRUG TRANSPORTER MFSC"/>
    <property type="match status" value="1"/>
</dbReference>
<dbReference type="PROSITE" id="PS50850">
    <property type="entry name" value="MFS"/>
    <property type="match status" value="1"/>
</dbReference>
<dbReference type="STRING" id="860235.AOZ06_19295"/>
<evidence type="ECO:0000256" key="2">
    <source>
        <dbReference type="ARBA" id="ARBA00008537"/>
    </source>
</evidence>
<feature type="transmembrane region" description="Helical" evidence="8">
    <location>
        <begin position="493"/>
        <end position="516"/>
    </location>
</feature>
<keyword evidence="5 8" id="KW-0812">Transmembrane</keyword>
<evidence type="ECO:0000256" key="1">
    <source>
        <dbReference type="ARBA" id="ARBA00004651"/>
    </source>
</evidence>
<dbReference type="KEGG" id="kphy:AOZ06_19295"/>
<dbReference type="GO" id="GO:0022857">
    <property type="term" value="F:transmembrane transporter activity"/>
    <property type="evidence" value="ECO:0007669"/>
    <property type="project" value="InterPro"/>
</dbReference>
<keyword evidence="3" id="KW-0813">Transport</keyword>
<evidence type="ECO:0000259" key="9">
    <source>
        <dbReference type="PROSITE" id="PS50850"/>
    </source>
</evidence>
<keyword evidence="6 8" id="KW-1133">Transmembrane helix</keyword>
<keyword evidence="4" id="KW-1003">Cell membrane</keyword>
<feature type="transmembrane region" description="Helical" evidence="8">
    <location>
        <begin position="162"/>
        <end position="182"/>
    </location>
</feature>
<feature type="transmembrane region" description="Helical" evidence="8">
    <location>
        <begin position="263"/>
        <end position="288"/>
    </location>
</feature>
<gene>
    <name evidence="10" type="ORF">AOZ06_19295</name>
</gene>
<feature type="transmembrane region" description="Helical" evidence="8">
    <location>
        <begin position="74"/>
        <end position="93"/>
    </location>
</feature>
<proteinExistence type="inferred from homology"/>
<dbReference type="PRINTS" id="PR01036">
    <property type="entry name" value="TCRTETB"/>
</dbReference>
<dbReference type="Proteomes" id="UP000063699">
    <property type="component" value="Chromosome"/>
</dbReference>
<dbReference type="SUPFAM" id="SSF103473">
    <property type="entry name" value="MFS general substrate transporter"/>
    <property type="match status" value="1"/>
</dbReference>
<comment type="similarity">
    <text evidence="2">Belongs to the major facilitator superfamily. EmrB family.</text>
</comment>
<dbReference type="InterPro" id="IPR036259">
    <property type="entry name" value="MFS_trans_sf"/>
</dbReference>
<feature type="transmembrane region" description="Helical" evidence="8">
    <location>
        <begin position="133"/>
        <end position="156"/>
    </location>
</feature>
<keyword evidence="11" id="KW-1185">Reference proteome</keyword>
<organism evidence="10 11">
    <name type="scientific">Kibdelosporangium phytohabitans</name>
    <dbReference type="NCBI Taxonomy" id="860235"/>
    <lineage>
        <taxon>Bacteria</taxon>
        <taxon>Bacillati</taxon>
        <taxon>Actinomycetota</taxon>
        <taxon>Actinomycetes</taxon>
        <taxon>Pseudonocardiales</taxon>
        <taxon>Pseudonocardiaceae</taxon>
        <taxon>Kibdelosporangium</taxon>
    </lineage>
</organism>
<dbReference type="Pfam" id="PF07690">
    <property type="entry name" value="MFS_1"/>
    <property type="match status" value="1"/>
</dbReference>
<dbReference type="Gene3D" id="1.20.1250.20">
    <property type="entry name" value="MFS general substrate transporter like domains"/>
    <property type="match status" value="1"/>
</dbReference>
<dbReference type="GO" id="GO:0005886">
    <property type="term" value="C:plasma membrane"/>
    <property type="evidence" value="ECO:0007669"/>
    <property type="project" value="UniProtKB-SubCell"/>
</dbReference>
<evidence type="ECO:0000256" key="8">
    <source>
        <dbReference type="SAM" id="Phobius"/>
    </source>
</evidence>
<dbReference type="NCBIfam" id="TIGR00711">
    <property type="entry name" value="efflux_EmrB"/>
    <property type="match status" value="1"/>
</dbReference>
<protein>
    <recommendedName>
        <fullName evidence="9">Major facilitator superfamily (MFS) profile domain-containing protein</fullName>
    </recommendedName>
</protein>
<accession>A0A0N9I2S9</accession>
<dbReference type="InterPro" id="IPR020846">
    <property type="entry name" value="MFS_dom"/>
</dbReference>
<name>A0A0N9I2S9_9PSEU</name>
<dbReference type="PANTHER" id="PTHR42718">
    <property type="entry name" value="MAJOR FACILITATOR SUPERFAMILY MULTIDRUG TRANSPORTER MFSC"/>
    <property type="match status" value="1"/>
</dbReference>
<feature type="domain" description="Major facilitator superfamily (MFS) profile" evidence="9">
    <location>
        <begin position="8"/>
        <end position="462"/>
    </location>
</feature>
<evidence type="ECO:0000256" key="5">
    <source>
        <dbReference type="ARBA" id="ARBA00022692"/>
    </source>
</evidence>
<comment type="subcellular location">
    <subcellularLocation>
        <location evidence="1">Cell membrane</location>
        <topology evidence="1">Multi-pass membrane protein</topology>
    </subcellularLocation>
</comment>
<keyword evidence="7 8" id="KW-0472">Membrane</keyword>
<evidence type="ECO:0000313" key="11">
    <source>
        <dbReference type="Proteomes" id="UP000063699"/>
    </source>
</evidence>
<evidence type="ECO:0000256" key="7">
    <source>
        <dbReference type="ARBA" id="ARBA00023136"/>
    </source>
</evidence>
<reference evidence="10 11" key="1">
    <citation type="submission" date="2015-07" db="EMBL/GenBank/DDBJ databases">
        <title>Genome sequencing of Kibdelosporangium phytohabitans.</title>
        <authorList>
            <person name="Qin S."/>
            <person name="Xing K."/>
        </authorList>
    </citation>
    <scope>NUCLEOTIDE SEQUENCE [LARGE SCALE GENOMIC DNA]</scope>
    <source>
        <strain evidence="10 11">KLBMP1111</strain>
    </source>
</reference>
<evidence type="ECO:0000256" key="3">
    <source>
        <dbReference type="ARBA" id="ARBA00022448"/>
    </source>
</evidence>
<dbReference type="EMBL" id="CP012752">
    <property type="protein sequence ID" value="ALG08774.1"/>
    <property type="molecule type" value="Genomic_DNA"/>
</dbReference>
<evidence type="ECO:0000256" key="4">
    <source>
        <dbReference type="ARBA" id="ARBA00022475"/>
    </source>
</evidence>
<dbReference type="InterPro" id="IPR011701">
    <property type="entry name" value="MFS"/>
</dbReference>